<gene>
    <name evidence="2" type="ORF">PPACK8108_LOCUS11340</name>
</gene>
<protein>
    <submittedName>
        <fullName evidence="2">Expressed protein</fullName>
    </submittedName>
</protein>
<dbReference type="EMBL" id="CALTRL010002615">
    <property type="protein sequence ID" value="CAH7676228.1"/>
    <property type="molecule type" value="Genomic_DNA"/>
</dbReference>
<dbReference type="AlphaFoldDB" id="A0AAV0B3G3"/>
<name>A0AAV0B3G3_PHAPC</name>
<feature type="compositionally biased region" description="Polar residues" evidence="1">
    <location>
        <begin position="611"/>
        <end position="627"/>
    </location>
</feature>
<feature type="compositionally biased region" description="Polar residues" evidence="1">
    <location>
        <begin position="266"/>
        <end position="280"/>
    </location>
</feature>
<feature type="region of interest" description="Disordered" evidence="1">
    <location>
        <begin position="67"/>
        <end position="99"/>
    </location>
</feature>
<dbReference type="InterPro" id="IPR036638">
    <property type="entry name" value="HLH_DNA-bd_sf"/>
</dbReference>
<feature type="region of interest" description="Disordered" evidence="1">
    <location>
        <begin position="611"/>
        <end position="638"/>
    </location>
</feature>
<feature type="compositionally biased region" description="Low complexity" evidence="1">
    <location>
        <begin position="75"/>
        <end position="85"/>
    </location>
</feature>
<evidence type="ECO:0000313" key="3">
    <source>
        <dbReference type="Proteomes" id="UP001153365"/>
    </source>
</evidence>
<dbReference type="Proteomes" id="UP001153365">
    <property type="component" value="Unassembled WGS sequence"/>
</dbReference>
<feature type="compositionally biased region" description="Low complexity" evidence="1">
    <location>
        <begin position="185"/>
        <end position="200"/>
    </location>
</feature>
<feature type="region of interest" description="Disordered" evidence="1">
    <location>
        <begin position="401"/>
        <end position="449"/>
    </location>
</feature>
<organism evidence="2 3">
    <name type="scientific">Phakopsora pachyrhizi</name>
    <name type="common">Asian soybean rust disease fungus</name>
    <dbReference type="NCBI Taxonomy" id="170000"/>
    <lineage>
        <taxon>Eukaryota</taxon>
        <taxon>Fungi</taxon>
        <taxon>Dikarya</taxon>
        <taxon>Basidiomycota</taxon>
        <taxon>Pucciniomycotina</taxon>
        <taxon>Pucciniomycetes</taxon>
        <taxon>Pucciniales</taxon>
        <taxon>Phakopsoraceae</taxon>
        <taxon>Phakopsora</taxon>
    </lineage>
</organism>
<sequence length="683" mass="73994">MSDHRIGGNITPNALIPTGNNHLNNSSNYFIVQSPLSNMAGNNSAQLGSYFQKPPTNRLVSNEYVHNTGHQTYDPSGPSHHYSSHPQPPSHPLSSPQMVGTFDPGFQVPSTEGLGLIPMPVPYEDFKFSLPTLSALQPHLPQPVGNSSTSASTAIQNYTTSTTGCHNQPYHSLTYPQNSYHHRQSNQPQQSQHLHNLSSSYSNDWSLPSISPLSRTSLVSSQPSPPAPQPSQMATLSDLLNSTSHQQTPSRMPISYQHYQQQQDQNSGSFLISPDVSSNPRMFGQSSVNSPPSLPLPKPSGSSRPPTPPPLFDASEKDLLSSFLNIFGDSNGEWDFDPQGMPEGMPVLGALKRRLEATPNHATDHWYGKYEADEMGRQVESRLKLDDLEPCPDRLCNLSSLPPALQRTPTQAECASLPISPRRSEDEQTGRKKKIKTDSRTYPLPISLSDHSMGKDVDVEMAHFKSDLITDPTVFQSVLGSGRLVSNLQPPLSSSSTSMLFDSHNILPLLSDNLSKISEQVPQNNGVEASCYIKEAGGSSTSKSLSVGAQSWNALQPPLPLVSSIEDGKKTKSTHIASEQRRRSAIQGGFGNLVGILKAGEAISGISIASTDAPESTAGGSNCNPKPTTRGRGRRGEIETGASKSVVLERAAEYVKWMYTGNVALKLEVERVENLLKANGVDI</sequence>
<feature type="compositionally biased region" description="Polar residues" evidence="1">
    <location>
        <begin position="160"/>
        <end position="179"/>
    </location>
</feature>
<dbReference type="SUPFAM" id="SSF47459">
    <property type="entry name" value="HLH, helix-loop-helix DNA-binding domain"/>
    <property type="match status" value="1"/>
</dbReference>
<dbReference type="Gene3D" id="4.10.280.10">
    <property type="entry name" value="Helix-loop-helix DNA-binding domain"/>
    <property type="match status" value="1"/>
</dbReference>
<feature type="region of interest" description="Disordered" evidence="1">
    <location>
        <begin position="160"/>
        <end position="200"/>
    </location>
</feature>
<comment type="caution">
    <text evidence="2">The sequence shown here is derived from an EMBL/GenBank/DDBJ whole genome shotgun (WGS) entry which is preliminary data.</text>
</comment>
<proteinExistence type="predicted"/>
<evidence type="ECO:0000256" key="1">
    <source>
        <dbReference type="SAM" id="MobiDB-lite"/>
    </source>
</evidence>
<accession>A0AAV0B3G3</accession>
<feature type="compositionally biased region" description="Low complexity" evidence="1">
    <location>
        <begin position="256"/>
        <end position="265"/>
    </location>
</feature>
<keyword evidence="3" id="KW-1185">Reference proteome</keyword>
<evidence type="ECO:0000313" key="2">
    <source>
        <dbReference type="EMBL" id="CAH7676228.1"/>
    </source>
</evidence>
<feature type="region of interest" description="Disordered" evidence="1">
    <location>
        <begin position="214"/>
        <end position="315"/>
    </location>
</feature>
<dbReference type="GO" id="GO:0046983">
    <property type="term" value="F:protein dimerization activity"/>
    <property type="evidence" value="ECO:0007669"/>
    <property type="project" value="InterPro"/>
</dbReference>
<reference evidence="2" key="1">
    <citation type="submission" date="2022-06" db="EMBL/GenBank/DDBJ databases">
        <authorList>
            <consortium name="SYNGENTA / RWTH Aachen University"/>
        </authorList>
    </citation>
    <scope>NUCLEOTIDE SEQUENCE</scope>
</reference>
<feature type="compositionally biased region" description="Polar residues" evidence="1">
    <location>
        <begin position="233"/>
        <end position="250"/>
    </location>
</feature>